<dbReference type="SUPFAM" id="SSF46785">
    <property type="entry name" value="Winged helix' DNA-binding domain"/>
    <property type="match status" value="1"/>
</dbReference>
<gene>
    <name evidence="2" type="ORF">Q9295_17300</name>
</gene>
<proteinExistence type="predicted"/>
<dbReference type="Pfam" id="PF12802">
    <property type="entry name" value="MarR_2"/>
    <property type="match status" value="1"/>
</dbReference>
<dbReference type="InterPro" id="IPR000835">
    <property type="entry name" value="HTH_MarR-typ"/>
</dbReference>
<keyword evidence="3" id="KW-1185">Reference proteome</keyword>
<dbReference type="PANTHER" id="PTHR33164">
    <property type="entry name" value="TRANSCRIPTIONAL REGULATOR, MARR FAMILY"/>
    <property type="match status" value="1"/>
</dbReference>
<dbReference type="EMBL" id="JAVDBT010000024">
    <property type="protein sequence ID" value="MDQ2068130.1"/>
    <property type="molecule type" value="Genomic_DNA"/>
</dbReference>
<dbReference type="PANTHER" id="PTHR33164:SF57">
    <property type="entry name" value="MARR-FAMILY TRANSCRIPTIONAL REGULATOR"/>
    <property type="match status" value="1"/>
</dbReference>
<dbReference type="InterPro" id="IPR036390">
    <property type="entry name" value="WH_DNA-bd_sf"/>
</dbReference>
<dbReference type="Proteomes" id="UP001239680">
    <property type="component" value="Unassembled WGS sequence"/>
</dbReference>
<reference evidence="2 3" key="1">
    <citation type="submission" date="2023-08" db="EMBL/GenBank/DDBJ databases">
        <title>Characterization of two Paracoccaceae strains isolated from Phycosphere and proposal of Xinfangfangia lacusdiani sp. nov.</title>
        <authorList>
            <person name="Deng Y."/>
            <person name="Zhang Y.Q."/>
        </authorList>
    </citation>
    <scope>NUCLEOTIDE SEQUENCE [LARGE SCALE GENOMIC DNA]</scope>
    <source>
        <strain evidence="2 3">CPCC 101601</strain>
    </source>
</reference>
<dbReference type="PROSITE" id="PS50995">
    <property type="entry name" value="HTH_MARR_2"/>
    <property type="match status" value="1"/>
</dbReference>
<evidence type="ECO:0000313" key="2">
    <source>
        <dbReference type="EMBL" id="MDQ2068130.1"/>
    </source>
</evidence>
<comment type="caution">
    <text evidence="2">The sequence shown here is derived from an EMBL/GenBank/DDBJ whole genome shotgun (WGS) entry which is preliminary data.</text>
</comment>
<sequence>MTQAATMQPKGDEMPSLGFLDDQLSFYIRIIEMAVSRNLDQRLRAMNFTARKGTITALFLIARHPGVRVGTIAQTSQLDKSLGTKIVDELVVGGFVEKRPDERDGRATGLYITAKGLELADQLEIVATDQSKSFFLGIMSQEEHDTVIDILRRAFLTMRGKA</sequence>
<evidence type="ECO:0000313" key="3">
    <source>
        <dbReference type="Proteomes" id="UP001239680"/>
    </source>
</evidence>
<name>A0ABU0W4Z4_9RHOB</name>
<dbReference type="InterPro" id="IPR036388">
    <property type="entry name" value="WH-like_DNA-bd_sf"/>
</dbReference>
<dbReference type="InterPro" id="IPR039422">
    <property type="entry name" value="MarR/SlyA-like"/>
</dbReference>
<organism evidence="2 3">
    <name type="scientific">Pseudogemmobacter lacusdianii</name>
    <dbReference type="NCBI Taxonomy" id="3069608"/>
    <lineage>
        <taxon>Bacteria</taxon>
        <taxon>Pseudomonadati</taxon>
        <taxon>Pseudomonadota</taxon>
        <taxon>Alphaproteobacteria</taxon>
        <taxon>Rhodobacterales</taxon>
        <taxon>Paracoccaceae</taxon>
        <taxon>Pseudogemmobacter</taxon>
    </lineage>
</organism>
<dbReference type="Gene3D" id="1.10.10.10">
    <property type="entry name" value="Winged helix-like DNA-binding domain superfamily/Winged helix DNA-binding domain"/>
    <property type="match status" value="1"/>
</dbReference>
<evidence type="ECO:0000259" key="1">
    <source>
        <dbReference type="PROSITE" id="PS50995"/>
    </source>
</evidence>
<feature type="domain" description="HTH marR-type" evidence="1">
    <location>
        <begin position="21"/>
        <end position="156"/>
    </location>
</feature>
<accession>A0ABU0W4Z4</accession>
<protein>
    <submittedName>
        <fullName evidence="2">MarR family winged helix-turn-helix transcriptional regulator</fullName>
    </submittedName>
</protein>
<dbReference type="RefSeq" id="WP_306681838.1">
    <property type="nucleotide sequence ID" value="NZ_JAVDBT010000024.1"/>
</dbReference>
<dbReference type="SMART" id="SM00347">
    <property type="entry name" value="HTH_MARR"/>
    <property type="match status" value="1"/>
</dbReference>